<gene>
    <name evidence="2" type="ORF">JCM21738_3126</name>
</gene>
<evidence type="ECO:0000313" key="2">
    <source>
        <dbReference type="EMBL" id="GAE46243.1"/>
    </source>
</evidence>
<name>W4RQS8_9BACI</name>
<reference evidence="2 3" key="1">
    <citation type="submission" date="2013-12" db="EMBL/GenBank/DDBJ databases">
        <title>NBRP : Genome information of microbial organism related human and environment.</title>
        <authorList>
            <person name="Hattori M."/>
            <person name="Oshima K."/>
            <person name="Inaba H."/>
            <person name="Suda W."/>
            <person name="Sakamoto M."/>
            <person name="Iino T."/>
            <person name="Kitahara M."/>
            <person name="Oshida Y."/>
            <person name="Iida T."/>
            <person name="Kudo T."/>
            <person name="Itoh T."/>
            <person name="Ahmed I."/>
            <person name="Ohkuma M."/>
        </authorList>
    </citation>
    <scope>NUCLEOTIDE SEQUENCE [LARGE SCALE GENOMIC DNA]</scope>
    <source>
        <strain evidence="2 3">JCM 21738</strain>
    </source>
</reference>
<dbReference type="AlphaFoldDB" id="W4RQS8"/>
<dbReference type="EMBL" id="BAUW01000039">
    <property type="protein sequence ID" value="GAE46243.1"/>
    <property type="molecule type" value="Genomic_DNA"/>
</dbReference>
<accession>W4RQS8</accession>
<keyword evidence="1" id="KW-0732">Signal</keyword>
<dbReference type="RefSeq" id="WP_035209432.1">
    <property type="nucleotide sequence ID" value="NZ_BAUW01000039.1"/>
</dbReference>
<protein>
    <submittedName>
        <fullName evidence="2">Uncharacterized protein</fullName>
    </submittedName>
</protein>
<sequence>MKKLLMILLLGLLMTGCGTENQVSNNNQDKGGAGIVAGEMAASLTEESPLVFQYEVKNQTEEELTMELRARKGTITR</sequence>
<keyword evidence="3" id="KW-1185">Reference proteome</keyword>
<evidence type="ECO:0000313" key="3">
    <source>
        <dbReference type="Proteomes" id="UP000018949"/>
    </source>
</evidence>
<feature type="chain" id="PRO_5039372595" evidence="1">
    <location>
        <begin position="20"/>
        <end position="77"/>
    </location>
</feature>
<comment type="caution">
    <text evidence="2">The sequence shown here is derived from an EMBL/GenBank/DDBJ whole genome shotgun (WGS) entry which is preliminary data.</text>
</comment>
<dbReference type="PROSITE" id="PS51257">
    <property type="entry name" value="PROKAR_LIPOPROTEIN"/>
    <property type="match status" value="1"/>
</dbReference>
<evidence type="ECO:0000256" key="1">
    <source>
        <dbReference type="SAM" id="SignalP"/>
    </source>
</evidence>
<proteinExistence type="predicted"/>
<feature type="signal peptide" evidence="1">
    <location>
        <begin position="1"/>
        <end position="19"/>
    </location>
</feature>
<organism evidence="2 3">
    <name type="scientific">Mesobacillus boroniphilus JCM 21738</name>
    <dbReference type="NCBI Taxonomy" id="1294265"/>
    <lineage>
        <taxon>Bacteria</taxon>
        <taxon>Bacillati</taxon>
        <taxon>Bacillota</taxon>
        <taxon>Bacilli</taxon>
        <taxon>Bacillales</taxon>
        <taxon>Bacillaceae</taxon>
        <taxon>Mesobacillus</taxon>
    </lineage>
</organism>
<dbReference type="Proteomes" id="UP000018949">
    <property type="component" value="Unassembled WGS sequence"/>
</dbReference>